<keyword evidence="5" id="KW-0680">Restriction system</keyword>
<dbReference type="PANTHER" id="PTHR42933:SF3">
    <property type="entry name" value="TYPE I RESTRICTION ENZYME MJAVIII METHYLASE SUBUNIT"/>
    <property type="match status" value="1"/>
</dbReference>
<keyword evidence="3 8" id="KW-0808">Transferase</keyword>
<dbReference type="RefSeq" id="WP_168930640.1">
    <property type="nucleotide sequence ID" value="NZ_JABAFV010000005.1"/>
</dbReference>
<evidence type="ECO:0000313" key="8">
    <source>
        <dbReference type="EMBL" id="NME49521.1"/>
    </source>
</evidence>
<dbReference type="EC" id="2.1.1.72" evidence="1"/>
<feature type="domain" description="DNA methylase adenine-specific" evidence="7">
    <location>
        <begin position="90"/>
        <end position="413"/>
    </location>
</feature>
<sequence length="619" mass="69913">MGRESDNYCQTSKKPFYNITSFRLNNLGATDTFDALMEYINGFSPNAREIFTKFKIENTAKALQEGGLLYEVCRRFSTFDLSPDNVSDREMSDIYEHLIQRYGESIAEDAEDFMTPKDIVRLSVEMLFANDDELLNSDTGAIRTMSDPTVGTGGFICDALDLLDEWHKDKKMKAPTVIVPYAQEIEGESWAVTKANLMLRNVSNQDKDQYDSIKDMSAHVAFGDTLAEDAFPNMTFNYQLSNPPYGKQWLKSKSAVEDEAKLGFKGRFGAGLPPINDGSMLFLQHVCNKMAPISEGGGKAGIVLSASPLFTGDAGSGCSNIRRWIFEKDYIDCIVKLGTEEFFRTGINTYLWILSNNKPENRKGYIQLIDASDLKTPIRKNIGNKRYEMTEEQRSKVVNAYINGEVNEYSVIAPTSDFMFRRVTTYRPLRAEIHMTPEKASEMMDSAVVQKLTDNNKTILRNAIIQAGTTIHPYGWEKTFAKDIRSDMEKPNVSAPQLAKAVRDVFMVKGSEYPIIKDKKGNIVPDPDSKDSENIGFDETFEAYMNREVLPYAPETFIDETVIDKGPLQDGNVGVLGTNINFNKYFYHYEAPRKPEDIASEIKNLESELSTFMRGIFDE</sequence>
<dbReference type="SUPFAM" id="SSF53335">
    <property type="entry name" value="S-adenosyl-L-methionine-dependent methyltransferases"/>
    <property type="match status" value="1"/>
</dbReference>
<gene>
    <name evidence="8" type="ORF">HF857_04515</name>
</gene>
<keyword evidence="4" id="KW-0949">S-adenosyl-L-methionine</keyword>
<dbReference type="InterPro" id="IPR003356">
    <property type="entry name" value="DNA_methylase_A-5"/>
</dbReference>
<evidence type="ECO:0000259" key="7">
    <source>
        <dbReference type="Pfam" id="PF02384"/>
    </source>
</evidence>
<reference evidence="8 9" key="1">
    <citation type="submission" date="2020-04" db="EMBL/GenBank/DDBJ databases">
        <authorList>
            <person name="Hitch T.C.A."/>
            <person name="Wylensek D."/>
            <person name="Clavel T."/>
        </authorList>
    </citation>
    <scope>NUCLEOTIDE SEQUENCE [LARGE SCALE GENOMIC DNA]</scope>
    <source>
        <strain evidence="8 9">WCA-380-WT-3C</strain>
    </source>
</reference>
<evidence type="ECO:0000256" key="3">
    <source>
        <dbReference type="ARBA" id="ARBA00022679"/>
    </source>
</evidence>
<organism evidence="8 9">
    <name type="scientific">Enterococcus cecorum</name>
    <dbReference type="NCBI Taxonomy" id="44008"/>
    <lineage>
        <taxon>Bacteria</taxon>
        <taxon>Bacillati</taxon>
        <taxon>Bacillota</taxon>
        <taxon>Bacilli</taxon>
        <taxon>Lactobacillales</taxon>
        <taxon>Enterococcaceae</taxon>
        <taxon>Enterococcus</taxon>
    </lineage>
</organism>
<evidence type="ECO:0000256" key="6">
    <source>
        <dbReference type="ARBA" id="ARBA00047942"/>
    </source>
</evidence>
<dbReference type="GO" id="GO:0032259">
    <property type="term" value="P:methylation"/>
    <property type="evidence" value="ECO:0007669"/>
    <property type="project" value="UniProtKB-KW"/>
</dbReference>
<dbReference type="AlphaFoldDB" id="A0A7X9NLG3"/>
<keyword evidence="2 8" id="KW-0489">Methyltransferase</keyword>
<proteinExistence type="predicted"/>
<dbReference type="InterPro" id="IPR029063">
    <property type="entry name" value="SAM-dependent_MTases_sf"/>
</dbReference>
<protein>
    <recommendedName>
        <fullName evidence="1">site-specific DNA-methyltransferase (adenine-specific)</fullName>
        <ecNumber evidence="1">2.1.1.72</ecNumber>
    </recommendedName>
</protein>
<accession>A0A7X9NLG3</accession>
<dbReference type="Gene3D" id="3.40.50.150">
    <property type="entry name" value="Vaccinia Virus protein VP39"/>
    <property type="match status" value="1"/>
</dbReference>
<dbReference type="GO" id="GO:0008170">
    <property type="term" value="F:N-methyltransferase activity"/>
    <property type="evidence" value="ECO:0007669"/>
    <property type="project" value="InterPro"/>
</dbReference>
<evidence type="ECO:0000313" key="9">
    <source>
        <dbReference type="Proteomes" id="UP000588071"/>
    </source>
</evidence>
<dbReference type="GO" id="GO:0009307">
    <property type="term" value="P:DNA restriction-modification system"/>
    <property type="evidence" value="ECO:0007669"/>
    <property type="project" value="UniProtKB-KW"/>
</dbReference>
<evidence type="ECO:0000256" key="1">
    <source>
        <dbReference type="ARBA" id="ARBA00011900"/>
    </source>
</evidence>
<dbReference type="Pfam" id="PF02384">
    <property type="entry name" value="N6_Mtase"/>
    <property type="match status" value="1"/>
</dbReference>
<evidence type="ECO:0000256" key="4">
    <source>
        <dbReference type="ARBA" id="ARBA00022691"/>
    </source>
</evidence>
<name>A0A7X9NLG3_9ENTE</name>
<dbReference type="PRINTS" id="PR00507">
    <property type="entry name" value="N12N6MTFRASE"/>
</dbReference>
<dbReference type="Proteomes" id="UP000588071">
    <property type="component" value="Unassembled WGS sequence"/>
</dbReference>
<comment type="catalytic activity">
    <reaction evidence="6">
        <text>a 2'-deoxyadenosine in DNA + S-adenosyl-L-methionine = an N(6)-methyl-2'-deoxyadenosine in DNA + S-adenosyl-L-homocysteine + H(+)</text>
        <dbReference type="Rhea" id="RHEA:15197"/>
        <dbReference type="Rhea" id="RHEA-COMP:12418"/>
        <dbReference type="Rhea" id="RHEA-COMP:12419"/>
        <dbReference type="ChEBI" id="CHEBI:15378"/>
        <dbReference type="ChEBI" id="CHEBI:57856"/>
        <dbReference type="ChEBI" id="CHEBI:59789"/>
        <dbReference type="ChEBI" id="CHEBI:90615"/>
        <dbReference type="ChEBI" id="CHEBI:90616"/>
        <dbReference type="EC" id="2.1.1.72"/>
    </reaction>
</comment>
<comment type="caution">
    <text evidence="8">The sequence shown here is derived from an EMBL/GenBank/DDBJ whole genome shotgun (WGS) entry which is preliminary data.</text>
</comment>
<evidence type="ECO:0000256" key="5">
    <source>
        <dbReference type="ARBA" id="ARBA00022747"/>
    </source>
</evidence>
<dbReference type="InterPro" id="IPR051537">
    <property type="entry name" value="DNA_Adenine_Mtase"/>
</dbReference>
<dbReference type="PANTHER" id="PTHR42933">
    <property type="entry name" value="SLR6095 PROTEIN"/>
    <property type="match status" value="1"/>
</dbReference>
<dbReference type="GO" id="GO:0009007">
    <property type="term" value="F:site-specific DNA-methyltransferase (adenine-specific) activity"/>
    <property type="evidence" value="ECO:0007669"/>
    <property type="project" value="UniProtKB-EC"/>
</dbReference>
<dbReference type="EMBL" id="JABAFV010000005">
    <property type="protein sequence ID" value="NME49521.1"/>
    <property type="molecule type" value="Genomic_DNA"/>
</dbReference>
<dbReference type="GO" id="GO:0003677">
    <property type="term" value="F:DNA binding"/>
    <property type="evidence" value="ECO:0007669"/>
    <property type="project" value="InterPro"/>
</dbReference>
<evidence type="ECO:0000256" key="2">
    <source>
        <dbReference type="ARBA" id="ARBA00022603"/>
    </source>
</evidence>